<keyword evidence="3" id="KW-0547">Nucleotide-binding</keyword>
<dbReference type="Gene3D" id="1.10.510.10">
    <property type="entry name" value="Transferase(Phosphotransferase) domain 1"/>
    <property type="match status" value="1"/>
</dbReference>
<dbReference type="InterPro" id="IPR000719">
    <property type="entry name" value="Prot_kinase_dom"/>
</dbReference>
<dbReference type="Proteomes" id="UP000248405">
    <property type="component" value="Unassembled WGS sequence"/>
</dbReference>
<dbReference type="Gene3D" id="3.30.200.20">
    <property type="entry name" value="Phosphorylase Kinase, domain 1"/>
    <property type="match status" value="1"/>
</dbReference>
<reference evidence="7" key="1">
    <citation type="submission" date="2016-12" db="EMBL/GenBank/DDBJ databases">
        <title>The genomes of Aspergillus section Nigri reveals drivers in fungal speciation.</title>
        <authorList>
            <consortium name="DOE Joint Genome Institute"/>
            <person name="Vesth T.C."/>
            <person name="Nybo J."/>
            <person name="Theobald S."/>
            <person name="Brandl J."/>
            <person name="Frisvad J.C."/>
            <person name="Nielsen K.F."/>
            <person name="Lyhne E.K."/>
            <person name="Kogle M.E."/>
            <person name="Kuo A."/>
            <person name="Riley R."/>
            <person name="Clum A."/>
            <person name="Nolan M."/>
            <person name="Lipzen A."/>
            <person name="Salamov A."/>
            <person name="Henrissat B."/>
            <person name="Wiebenga A."/>
            <person name="De Vries R.P."/>
            <person name="Grigoriev I.V."/>
            <person name="Mortensen U.H."/>
            <person name="Andersen M.R."/>
            <person name="Baker S.E."/>
        </authorList>
    </citation>
    <scope>NUCLEOTIDE SEQUENCE [LARGE SCALE GENOMIC DNA]</scope>
    <source>
        <strain evidence="7">CBS 113365</strain>
    </source>
</reference>
<dbReference type="GO" id="GO:0004674">
    <property type="term" value="F:protein serine/threonine kinase activity"/>
    <property type="evidence" value="ECO:0007669"/>
    <property type="project" value="UniProtKB-KW"/>
</dbReference>
<dbReference type="GO" id="GO:0043484">
    <property type="term" value="P:regulation of RNA splicing"/>
    <property type="evidence" value="ECO:0007669"/>
    <property type="project" value="TreeGrafter"/>
</dbReference>
<evidence type="ECO:0000256" key="1">
    <source>
        <dbReference type="ARBA" id="ARBA00022527"/>
    </source>
</evidence>
<evidence type="ECO:0000259" key="6">
    <source>
        <dbReference type="PROSITE" id="PS50011"/>
    </source>
</evidence>
<proteinExistence type="predicted"/>
<dbReference type="SMART" id="SM00220">
    <property type="entry name" value="S_TKc"/>
    <property type="match status" value="1"/>
</dbReference>
<dbReference type="RefSeq" id="XP_025562278.1">
    <property type="nucleotide sequence ID" value="XM_025708872.1"/>
</dbReference>
<evidence type="ECO:0000313" key="8">
    <source>
        <dbReference type="Proteomes" id="UP000248405"/>
    </source>
</evidence>
<keyword evidence="8" id="KW-1185">Reference proteome</keyword>
<gene>
    <name evidence="7" type="ORF">BO88DRAFT_426014</name>
</gene>
<dbReference type="InterPro" id="IPR051175">
    <property type="entry name" value="CLK_kinases"/>
</dbReference>
<evidence type="ECO:0000256" key="5">
    <source>
        <dbReference type="ARBA" id="ARBA00022840"/>
    </source>
</evidence>
<sequence>MSGSFSADTNIILDIGEVLHERYRVVQKLGAGRYSAVYLARDQKELSYKAIKLLREDRYDGEHDLFELEILKHLREADPNHPGYQHITILLDDSIYISRSGSQHVCLVMEPMAEDMKTFPLFFEGARIPNHIMKKVTKQLLSALDYAHGCGVIHTGIWEDSLSNPAADLGEYNFDDASELVQADVVLGDWGSASWVEKHLTDFIQPTLLRAPEVDIWNLGALLPELLEALRMFSGRADVTGGVYLTKHHLEEIEALFGPVPPELLQSGEPQIVQQFFDEEFNFRDWTQRSPASIDGPEKANFISMIRSMLVIDPKQRMAALSLHDAPWLNPEK</sequence>
<dbReference type="GeneID" id="37213464"/>
<keyword evidence="5" id="KW-0067">ATP-binding</keyword>
<dbReference type="EMBL" id="KZ821626">
    <property type="protein sequence ID" value="PYH68484.1"/>
    <property type="molecule type" value="Genomic_DNA"/>
</dbReference>
<dbReference type="SUPFAM" id="SSF56112">
    <property type="entry name" value="Protein kinase-like (PK-like)"/>
    <property type="match status" value="1"/>
</dbReference>
<evidence type="ECO:0000256" key="2">
    <source>
        <dbReference type="ARBA" id="ARBA00022679"/>
    </source>
</evidence>
<dbReference type="InterPro" id="IPR011009">
    <property type="entry name" value="Kinase-like_dom_sf"/>
</dbReference>
<evidence type="ECO:0000313" key="7">
    <source>
        <dbReference type="EMBL" id="PYH68484.1"/>
    </source>
</evidence>
<dbReference type="OrthoDB" id="5979581at2759"/>
<feature type="domain" description="Protein kinase" evidence="6">
    <location>
        <begin position="23"/>
        <end position="329"/>
    </location>
</feature>
<dbReference type="GO" id="GO:0005524">
    <property type="term" value="F:ATP binding"/>
    <property type="evidence" value="ECO:0007669"/>
    <property type="project" value="UniProtKB-KW"/>
</dbReference>
<organism evidence="7 8">
    <name type="scientific">Aspergillus vadensis (strain CBS 113365 / IMI 142717 / IBT 24658)</name>
    <dbReference type="NCBI Taxonomy" id="1448311"/>
    <lineage>
        <taxon>Eukaryota</taxon>
        <taxon>Fungi</taxon>
        <taxon>Dikarya</taxon>
        <taxon>Ascomycota</taxon>
        <taxon>Pezizomycotina</taxon>
        <taxon>Eurotiomycetes</taxon>
        <taxon>Eurotiomycetidae</taxon>
        <taxon>Eurotiales</taxon>
        <taxon>Aspergillaceae</taxon>
        <taxon>Aspergillus</taxon>
        <taxon>Aspergillus subgen. Circumdati</taxon>
    </lineage>
</organism>
<evidence type="ECO:0000256" key="4">
    <source>
        <dbReference type="ARBA" id="ARBA00022777"/>
    </source>
</evidence>
<keyword evidence="4" id="KW-0418">Kinase</keyword>
<dbReference type="PANTHER" id="PTHR45646:SF11">
    <property type="entry name" value="SERINE_THREONINE-PROTEIN KINASE DOA"/>
    <property type="match status" value="1"/>
</dbReference>
<name>A0A319B9G2_ASPVC</name>
<dbReference type="Pfam" id="PF00069">
    <property type="entry name" value="Pkinase"/>
    <property type="match status" value="1"/>
</dbReference>
<keyword evidence="1" id="KW-0723">Serine/threonine-protein kinase</keyword>
<accession>A0A319B9G2</accession>
<dbReference type="GO" id="GO:0005634">
    <property type="term" value="C:nucleus"/>
    <property type="evidence" value="ECO:0007669"/>
    <property type="project" value="TreeGrafter"/>
</dbReference>
<dbReference type="PANTHER" id="PTHR45646">
    <property type="entry name" value="SERINE/THREONINE-PROTEIN KINASE DOA-RELATED"/>
    <property type="match status" value="1"/>
</dbReference>
<evidence type="ECO:0000256" key="3">
    <source>
        <dbReference type="ARBA" id="ARBA00022741"/>
    </source>
</evidence>
<dbReference type="PROSITE" id="PS50011">
    <property type="entry name" value="PROTEIN_KINASE_DOM"/>
    <property type="match status" value="1"/>
</dbReference>
<keyword evidence="2" id="KW-0808">Transferase</keyword>
<protein>
    <submittedName>
        <fullName evidence="7">Kinase-like protein</fullName>
    </submittedName>
</protein>
<dbReference type="AlphaFoldDB" id="A0A319B9G2"/>